<dbReference type="GO" id="GO:0000162">
    <property type="term" value="P:L-tryptophan biosynthetic process"/>
    <property type="evidence" value="ECO:0007669"/>
    <property type="project" value="UniProtKB-UniRule"/>
</dbReference>
<dbReference type="EMBL" id="FOHJ01000007">
    <property type="protein sequence ID" value="SET70891.1"/>
    <property type="molecule type" value="Genomic_DNA"/>
</dbReference>
<evidence type="ECO:0000256" key="2">
    <source>
        <dbReference type="ARBA" id="ARBA00004664"/>
    </source>
</evidence>
<dbReference type="SUPFAM" id="SSF51366">
    <property type="entry name" value="Ribulose-phoshate binding barrel"/>
    <property type="match status" value="1"/>
</dbReference>
<evidence type="ECO:0000256" key="9">
    <source>
        <dbReference type="ARBA" id="ARBA00023235"/>
    </source>
</evidence>
<protein>
    <recommendedName>
        <fullName evidence="5 10">N-(5'-phosphoribosyl)anthranilate isomerase</fullName>
        <shortName evidence="10">PRAI</shortName>
        <ecNumber evidence="4 10">5.3.1.24</ecNumber>
    </recommendedName>
</protein>
<dbReference type="PANTHER" id="PTHR42894:SF1">
    <property type="entry name" value="N-(5'-PHOSPHORIBOSYL)ANTHRANILATE ISOMERASE"/>
    <property type="match status" value="1"/>
</dbReference>
<dbReference type="AlphaFoldDB" id="A0A1I0GLE5"/>
<dbReference type="Gene3D" id="3.20.20.70">
    <property type="entry name" value="Aldolase class I"/>
    <property type="match status" value="1"/>
</dbReference>
<proteinExistence type="inferred from homology"/>
<evidence type="ECO:0000256" key="1">
    <source>
        <dbReference type="ARBA" id="ARBA00001164"/>
    </source>
</evidence>
<evidence type="ECO:0000313" key="12">
    <source>
        <dbReference type="EMBL" id="SET70891.1"/>
    </source>
</evidence>
<dbReference type="OrthoDB" id="9786954at2"/>
<dbReference type="HAMAP" id="MF_00135">
    <property type="entry name" value="PRAI"/>
    <property type="match status" value="1"/>
</dbReference>
<evidence type="ECO:0000256" key="7">
    <source>
        <dbReference type="ARBA" id="ARBA00022822"/>
    </source>
</evidence>
<dbReference type="InterPro" id="IPR001240">
    <property type="entry name" value="PRAI_dom"/>
</dbReference>
<dbReference type="InterPro" id="IPR011060">
    <property type="entry name" value="RibuloseP-bd_barrel"/>
</dbReference>
<comment type="catalytic activity">
    <reaction evidence="1 10">
        <text>N-(5-phospho-beta-D-ribosyl)anthranilate = 1-(2-carboxyphenylamino)-1-deoxy-D-ribulose 5-phosphate</text>
        <dbReference type="Rhea" id="RHEA:21540"/>
        <dbReference type="ChEBI" id="CHEBI:18277"/>
        <dbReference type="ChEBI" id="CHEBI:58613"/>
        <dbReference type="EC" id="5.3.1.24"/>
    </reaction>
</comment>
<evidence type="ECO:0000256" key="10">
    <source>
        <dbReference type="HAMAP-Rule" id="MF_00135"/>
    </source>
</evidence>
<dbReference type="Proteomes" id="UP000199095">
    <property type="component" value="Unassembled WGS sequence"/>
</dbReference>
<accession>A0A1I0GLE5</accession>
<keyword evidence="9 10" id="KW-0413">Isomerase</keyword>
<dbReference type="GO" id="GO:0004640">
    <property type="term" value="F:phosphoribosylanthranilate isomerase activity"/>
    <property type="evidence" value="ECO:0007669"/>
    <property type="project" value="UniProtKB-UniRule"/>
</dbReference>
<dbReference type="NCBIfam" id="NF002300">
    <property type="entry name" value="PRK01222.1-7"/>
    <property type="match status" value="1"/>
</dbReference>
<comment type="pathway">
    <text evidence="2 10">Amino-acid biosynthesis; L-tryptophan biosynthesis; L-tryptophan from chorismate: step 3/5.</text>
</comment>
<evidence type="ECO:0000313" key="13">
    <source>
        <dbReference type="Proteomes" id="UP000199095"/>
    </source>
</evidence>
<dbReference type="Pfam" id="PF00697">
    <property type="entry name" value="PRAI"/>
    <property type="match status" value="1"/>
</dbReference>
<dbReference type="UniPathway" id="UPA00035">
    <property type="reaction ID" value="UER00042"/>
</dbReference>
<keyword evidence="13" id="KW-1185">Reference proteome</keyword>
<evidence type="ECO:0000256" key="8">
    <source>
        <dbReference type="ARBA" id="ARBA00023141"/>
    </source>
</evidence>
<reference evidence="13" key="1">
    <citation type="submission" date="2016-10" db="EMBL/GenBank/DDBJ databases">
        <authorList>
            <person name="Varghese N."/>
            <person name="Submissions S."/>
        </authorList>
    </citation>
    <scope>NUCLEOTIDE SEQUENCE [LARGE SCALE GENOMIC DNA]</scope>
    <source>
        <strain evidence="13">CGMCC 1.3566</strain>
    </source>
</reference>
<gene>
    <name evidence="10" type="primary">trpF</name>
    <name evidence="12" type="ORF">SAMN05421676_10719</name>
</gene>
<keyword evidence="6 10" id="KW-0028">Amino-acid biosynthesis</keyword>
<feature type="domain" description="N-(5'phosphoribosyl) anthranilate isomerase (PRAI)" evidence="11">
    <location>
        <begin position="3"/>
        <end position="196"/>
    </location>
</feature>
<organism evidence="12 13">
    <name type="scientific">Salinibacillus kushneri</name>
    <dbReference type="NCBI Taxonomy" id="237682"/>
    <lineage>
        <taxon>Bacteria</taxon>
        <taxon>Bacillati</taxon>
        <taxon>Bacillota</taxon>
        <taxon>Bacilli</taxon>
        <taxon>Bacillales</taxon>
        <taxon>Bacillaceae</taxon>
        <taxon>Salinibacillus</taxon>
    </lineage>
</organism>
<keyword evidence="8 10" id="KW-0057">Aromatic amino acid biosynthesis</keyword>
<dbReference type="InterPro" id="IPR044643">
    <property type="entry name" value="TrpF_fam"/>
</dbReference>
<keyword evidence="7 10" id="KW-0822">Tryptophan biosynthesis</keyword>
<sequence length="202" mass="22451">MKVKICGVKNVSAVKAAVDGGADFIGLMFAESKRNISVEQARKLACYIPPHIKKVGVFVNPRLNQVLEVINKVGINFTQLHGDESPEFCREIPIPVIKAFQLNEKEDVEKARKYNTAYYLFDSPGGKYRGGSGMTFNWQWLKDMNIPQEKVILAGGLQAENIQAAIQEVKPAIVDVSSGVETDGEKDPKKIQVFIKKAKKEE</sequence>
<name>A0A1I0GLE5_9BACI</name>
<dbReference type="STRING" id="237682.SAMN05421676_10719"/>
<dbReference type="InterPro" id="IPR013785">
    <property type="entry name" value="Aldolase_TIM"/>
</dbReference>
<evidence type="ECO:0000259" key="11">
    <source>
        <dbReference type="Pfam" id="PF00697"/>
    </source>
</evidence>
<evidence type="ECO:0000256" key="6">
    <source>
        <dbReference type="ARBA" id="ARBA00022605"/>
    </source>
</evidence>
<dbReference type="FunFam" id="3.20.20.70:FF:000075">
    <property type="entry name" value="Tryptophan biosynthesis protein TRP1"/>
    <property type="match status" value="1"/>
</dbReference>
<dbReference type="RefSeq" id="WP_093135527.1">
    <property type="nucleotide sequence ID" value="NZ_FOHJ01000007.1"/>
</dbReference>
<evidence type="ECO:0000256" key="4">
    <source>
        <dbReference type="ARBA" id="ARBA00012572"/>
    </source>
</evidence>
<evidence type="ECO:0000256" key="3">
    <source>
        <dbReference type="ARBA" id="ARBA00007571"/>
    </source>
</evidence>
<dbReference type="PANTHER" id="PTHR42894">
    <property type="entry name" value="N-(5'-PHOSPHORIBOSYL)ANTHRANILATE ISOMERASE"/>
    <property type="match status" value="1"/>
</dbReference>
<dbReference type="EC" id="5.3.1.24" evidence="4 10"/>
<comment type="similarity">
    <text evidence="3 10">Belongs to the TrpF family.</text>
</comment>
<dbReference type="CDD" id="cd00405">
    <property type="entry name" value="PRAI"/>
    <property type="match status" value="1"/>
</dbReference>
<evidence type="ECO:0000256" key="5">
    <source>
        <dbReference type="ARBA" id="ARBA00022272"/>
    </source>
</evidence>